<name>A0ABS8MUY2_9FLAO</name>
<evidence type="ECO:0000313" key="3">
    <source>
        <dbReference type="Proteomes" id="UP001430919"/>
    </source>
</evidence>
<dbReference type="RefSeq" id="WP_229989471.1">
    <property type="nucleotide sequence ID" value="NZ_JAJJMO010000001.1"/>
</dbReference>
<keyword evidence="3" id="KW-1185">Reference proteome</keyword>
<evidence type="ECO:0000256" key="1">
    <source>
        <dbReference type="SAM" id="SignalP"/>
    </source>
</evidence>
<evidence type="ECO:0000313" key="2">
    <source>
        <dbReference type="EMBL" id="MCC9072597.1"/>
    </source>
</evidence>
<dbReference type="EMBL" id="JAJJMO010000001">
    <property type="protein sequence ID" value="MCC9072597.1"/>
    <property type="molecule type" value="Genomic_DNA"/>
</dbReference>
<reference evidence="2" key="1">
    <citation type="submission" date="2021-11" db="EMBL/GenBank/DDBJ databases">
        <title>Description of novel Flavobacterium species.</title>
        <authorList>
            <person name="Saticioglu I.B."/>
            <person name="Ay H."/>
            <person name="Altun S."/>
            <person name="Duman M."/>
        </authorList>
    </citation>
    <scope>NUCLEOTIDE SEQUENCE</scope>
    <source>
        <strain evidence="2">F-65</strain>
    </source>
</reference>
<feature type="signal peptide" evidence="1">
    <location>
        <begin position="1"/>
        <end position="20"/>
    </location>
</feature>
<dbReference type="Proteomes" id="UP001430919">
    <property type="component" value="Unassembled WGS sequence"/>
</dbReference>
<proteinExistence type="predicted"/>
<sequence length="968" mass="103080">MKIKILFIFLMLFCFNFINGATITSTGTGNWASTSSWIGGVVPTVNDDVIIATGSVITINTNVSAKSLTINGKLLVSGDRTVTTSAGNTFNVVINGILGFATNQSTIRFSAGTILDINAPGKIDDSGGCSNNVAIFIGAVKFAVCAGGGNAEYTFDELNNLGGTVQSKPASNAPICEGSTLTFTAAKDGADGASLNWIWSIKSPGATVFTQYPSKQSVVSFTSAASGSYEATLTYTTTYGGTSYTSAQTIFATVNSKPGIPTITASGPIAFCTGGSVTLSSSTGTTYLWSTGAITQSINVTTAGNYSVQVANATNCQSLASDITTVTIKSVLTQPNIDAIVQPTCVTSTGSISLSGLPVTKAAMPNWYIQQSGAVSRTYIGGDAPNSTTYTISNLDVGFYNFVIEYGDNCPVSLNNIEIKAPITNVWKGTTLGWSKGSTPINTDSIEFAEDYQSTGNLSGCSCKVDSGKKVTINSGHTLTIDNSVNVSTNTGTSLTFENNASLVQTANVINTGDIIYKRISSPMKALDYTYWSSPVLGQKLNLLSPNSDPTKFYYYNNGWKAEGASNPMIVGKGYIIRVPKAGTWPGETVSYPYSQPVAFKGVPNNGDIQGETITAGNFYLVGNPYPSAIDADKFILDVTNNAITKGTLYFWTHNTAIANNGLGYNVYSSDDYASYNITGSTVTKTAASSPGNNTLPTGKIAAGQSFMLESRGAGTIVFNNGMRVVGENNQFFRPSKTSKTTTIEKNRVWLNLINDKGAFKQILVGYIEGATNGEDNNFDGAAFNANSYIDFYSINDKINYSIQGRALPFTDTDVVPLGYSSTTAGDFTIEIDKVDGSLSNQVVYLEDKTLGTIYNLTQNGYKFTTAIGTFDNRFVLRYTNKTLGTGDFETVENVILVSVANKEITVNAISQAIDKVFIYDVSGKLIYKKDKIENSKFVIENLKSGNQLLLIKVVLDNKHVETKKVIF</sequence>
<gene>
    <name evidence="2" type="ORF">LNQ49_13505</name>
</gene>
<dbReference type="InterPro" id="IPR013783">
    <property type="entry name" value="Ig-like_fold"/>
</dbReference>
<keyword evidence="1" id="KW-0732">Signal</keyword>
<organism evidence="2 3">
    <name type="scientific">Flavobacterium pisciphilum</name>
    <dbReference type="NCBI Taxonomy" id="2893755"/>
    <lineage>
        <taxon>Bacteria</taxon>
        <taxon>Pseudomonadati</taxon>
        <taxon>Bacteroidota</taxon>
        <taxon>Flavobacteriia</taxon>
        <taxon>Flavobacteriales</taxon>
        <taxon>Flavobacteriaceae</taxon>
        <taxon>Flavobacterium</taxon>
    </lineage>
</organism>
<dbReference type="NCBIfam" id="NF033708">
    <property type="entry name" value="T9SS_Cterm_ChiA"/>
    <property type="match status" value="1"/>
</dbReference>
<comment type="caution">
    <text evidence="2">The sequence shown here is derived from an EMBL/GenBank/DDBJ whole genome shotgun (WGS) entry which is preliminary data.</text>
</comment>
<feature type="chain" id="PRO_5046742269" evidence="1">
    <location>
        <begin position="21"/>
        <end position="968"/>
    </location>
</feature>
<protein>
    <submittedName>
        <fullName evidence="2">T9SS sorting signal type C domain-containing protein</fullName>
    </submittedName>
</protein>
<accession>A0ABS8MUY2</accession>
<dbReference type="Gene3D" id="2.60.40.10">
    <property type="entry name" value="Immunoglobulins"/>
    <property type="match status" value="1"/>
</dbReference>